<evidence type="ECO:0000313" key="1">
    <source>
        <dbReference type="EnsemblPlants" id="ONIVA02G14720.1"/>
    </source>
</evidence>
<proteinExistence type="predicted"/>
<name>A0A0E0G5C7_ORYNI</name>
<dbReference type="Proteomes" id="UP000006591">
    <property type="component" value="Chromosome 2"/>
</dbReference>
<reference evidence="1" key="1">
    <citation type="submission" date="2015-04" db="UniProtKB">
        <authorList>
            <consortium name="EnsemblPlants"/>
        </authorList>
    </citation>
    <scope>IDENTIFICATION</scope>
    <source>
        <strain evidence="1">SL10</strain>
    </source>
</reference>
<dbReference type="EnsemblPlants" id="ONIVA02G14720.1">
    <property type="protein sequence ID" value="ONIVA02G14720.1"/>
    <property type="gene ID" value="ONIVA02G14720"/>
</dbReference>
<protein>
    <submittedName>
        <fullName evidence="1">Uncharacterized protein</fullName>
    </submittedName>
</protein>
<organism evidence="1">
    <name type="scientific">Oryza nivara</name>
    <name type="common">Indian wild rice</name>
    <name type="synonym">Oryza sativa f. spontanea</name>
    <dbReference type="NCBI Taxonomy" id="4536"/>
    <lineage>
        <taxon>Eukaryota</taxon>
        <taxon>Viridiplantae</taxon>
        <taxon>Streptophyta</taxon>
        <taxon>Embryophyta</taxon>
        <taxon>Tracheophyta</taxon>
        <taxon>Spermatophyta</taxon>
        <taxon>Magnoliopsida</taxon>
        <taxon>Liliopsida</taxon>
        <taxon>Poales</taxon>
        <taxon>Poaceae</taxon>
        <taxon>BOP clade</taxon>
        <taxon>Oryzoideae</taxon>
        <taxon>Oryzeae</taxon>
        <taxon>Oryzinae</taxon>
        <taxon>Oryza</taxon>
    </lineage>
</organism>
<keyword evidence="2" id="KW-1185">Reference proteome</keyword>
<reference evidence="1" key="2">
    <citation type="submission" date="2018-04" db="EMBL/GenBank/DDBJ databases">
        <title>OnivRS2 (Oryza nivara Reference Sequence Version 2).</title>
        <authorList>
            <person name="Zhang J."/>
            <person name="Kudrna D."/>
            <person name="Lee S."/>
            <person name="Talag J."/>
            <person name="Rajasekar S."/>
            <person name="Welchert J."/>
            <person name="Hsing Y.-I."/>
            <person name="Wing R.A."/>
        </authorList>
    </citation>
    <scope>NUCLEOTIDE SEQUENCE [LARGE SCALE GENOMIC DNA]</scope>
    <source>
        <strain evidence="1">SL10</strain>
    </source>
</reference>
<dbReference type="AlphaFoldDB" id="A0A0E0G5C7"/>
<evidence type="ECO:0000313" key="2">
    <source>
        <dbReference type="Proteomes" id="UP000006591"/>
    </source>
</evidence>
<dbReference type="HOGENOM" id="CLU_2282062_0_0_1"/>
<accession>A0A0E0G5C7</accession>
<dbReference type="Gramene" id="ONIVA02G14720.1">
    <property type="protein sequence ID" value="ONIVA02G14720.1"/>
    <property type="gene ID" value="ONIVA02G14720"/>
</dbReference>
<sequence>MAAAAAAAAAPDNGAVGCLASAVEGPITFDLVLFLFPRISLLAVSLPPPMPVRVFSVPSIAAVPLGRASACGAAFSSADAAAVCRYASRRHWSGTAISGGKGSW</sequence>